<name>R0KS37_EXST2</name>
<dbReference type="RefSeq" id="XP_008021193.1">
    <property type="nucleotide sequence ID" value="XM_008023002.1"/>
</dbReference>
<dbReference type="AlphaFoldDB" id="R0KS37"/>
<dbReference type="InterPro" id="IPR013869">
    <property type="entry name" value="DUF1757"/>
</dbReference>
<gene>
    <name evidence="2" type="ORF">SETTUDRAFT_24744</name>
</gene>
<dbReference type="Proteomes" id="UP000016935">
    <property type="component" value="Unassembled WGS sequence"/>
</dbReference>
<dbReference type="PANTHER" id="PTHR38636:SF1">
    <property type="entry name" value="CHLORIDE CHANNEL PROTEIN CLC-D"/>
    <property type="match status" value="1"/>
</dbReference>
<keyword evidence="1" id="KW-1133">Transmembrane helix</keyword>
<evidence type="ECO:0000256" key="1">
    <source>
        <dbReference type="SAM" id="Phobius"/>
    </source>
</evidence>
<dbReference type="OrthoDB" id="544298at2759"/>
<accession>R0KS37</accession>
<dbReference type="HOGENOM" id="CLU_100672_0_0_1"/>
<organism evidence="2 3">
    <name type="scientific">Exserohilum turcicum (strain 28A)</name>
    <name type="common">Northern leaf blight fungus</name>
    <name type="synonym">Setosphaeria turcica</name>
    <dbReference type="NCBI Taxonomy" id="671987"/>
    <lineage>
        <taxon>Eukaryota</taxon>
        <taxon>Fungi</taxon>
        <taxon>Dikarya</taxon>
        <taxon>Ascomycota</taxon>
        <taxon>Pezizomycotina</taxon>
        <taxon>Dothideomycetes</taxon>
        <taxon>Pleosporomycetidae</taxon>
        <taxon>Pleosporales</taxon>
        <taxon>Pleosporineae</taxon>
        <taxon>Pleosporaceae</taxon>
        <taxon>Exserohilum</taxon>
    </lineage>
</organism>
<dbReference type="eggNOG" id="ENOG502S5YS">
    <property type="taxonomic scope" value="Eukaryota"/>
</dbReference>
<dbReference type="PANTHER" id="PTHR38636">
    <property type="entry name" value="PROTEIN CBG20488"/>
    <property type="match status" value="1"/>
</dbReference>
<evidence type="ECO:0000313" key="3">
    <source>
        <dbReference type="Proteomes" id="UP000016935"/>
    </source>
</evidence>
<evidence type="ECO:0000313" key="2">
    <source>
        <dbReference type="EMBL" id="EOA90602.1"/>
    </source>
</evidence>
<proteinExistence type="predicted"/>
<sequence>MTSLFPHTPYAEDQRYARSILYLHVMRASAMSFSFLSLAQFPASIVAARYRKTAINYKAVVARTLKTSGRGLVAGTAAGALMTWGRMRGREDIEWKDRSWRILQNSGEVRTDWVALGSATGGAVAAVVAARRGRVNMPVGSAVLGGTGAGMAVGVPYMVASYAMGRKAA</sequence>
<feature type="transmembrane region" description="Helical" evidence="1">
    <location>
        <begin position="20"/>
        <end position="48"/>
    </location>
</feature>
<keyword evidence="1" id="KW-0472">Membrane</keyword>
<keyword evidence="1" id="KW-0812">Transmembrane</keyword>
<protein>
    <submittedName>
        <fullName evidence="2">Uncharacterized protein</fullName>
    </submittedName>
</protein>
<dbReference type="Pfam" id="PF08560">
    <property type="entry name" value="DUF1757"/>
    <property type="match status" value="1"/>
</dbReference>
<feature type="transmembrane region" description="Helical" evidence="1">
    <location>
        <begin position="142"/>
        <end position="164"/>
    </location>
</feature>
<reference evidence="2 3" key="1">
    <citation type="journal article" date="2012" name="PLoS Pathog.">
        <title>Diverse lifestyles and strategies of plant pathogenesis encoded in the genomes of eighteen Dothideomycetes fungi.</title>
        <authorList>
            <person name="Ohm R.A."/>
            <person name="Feau N."/>
            <person name="Henrissat B."/>
            <person name="Schoch C.L."/>
            <person name="Horwitz B.A."/>
            <person name="Barry K.W."/>
            <person name="Condon B.J."/>
            <person name="Copeland A.C."/>
            <person name="Dhillon B."/>
            <person name="Glaser F."/>
            <person name="Hesse C.N."/>
            <person name="Kosti I."/>
            <person name="LaButti K."/>
            <person name="Lindquist E.A."/>
            <person name="Lucas S."/>
            <person name="Salamov A.A."/>
            <person name="Bradshaw R.E."/>
            <person name="Ciuffetti L."/>
            <person name="Hamelin R.C."/>
            <person name="Kema G.H.J."/>
            <person name="Lawrence C."/>
            <person name="Scott J.A."/>
            <person name="Spatafora J.W."/>
            <person name="Turgeon B.G."/>
            <person name="de Wit P.J.G.M."/>
            <person name="Zhong S."/>
            <person name="Goodwin S.B."/>
            <person name="Grigoriev I.V."/>
        </authorList>
    </citation>
    <scope>NUCLEOTIDE SEQUENCE [LARGE SCALE GENOMIC DNA]</scope>
    <source>
        <strain evidence="3">28A</strain>
    </source>
</reference>
<reference evidence="2 3" key="2">
    <citation type="journal article" date="2013" name="PLoS Genet.">
        <title>Comparative genome structure, secondary metabolite, and effector coding capacity across Cochliobolus pathogens.</title>
        <authorList>
            <person name="Condon B.J."/>
            <person name="Leng Y."/>
            <person name="Wu D."/>
            <person name="Bushley K.E."/>
            <person name="Ohm R.A."/>
            <person name="Otillar R."/>
            <person name="Martin J."/>
            <person name="Schackwitz W."/>
            <person name="Grimwood J."/>
            <person name="MohdZainudin N."/>
            <person name="Xue C."/>
            <person name="Wang R."/>
            <person name="Manning V.A."/>
            <person name="Dhillon B."/>
            <person name="Tu Z.J."/>
            <person name="Steffenson B.J."/>
            <person name="Salamov A."/>
            <person name="Sun H."/>
            <person name="Lowry S."/>
            <person name="LaButti K."/>
            <person name="Han J."/>
            <person name="Copeland A."/>
            <person name="Lindquist E."/>
            <person name="Barry K."/>
            <person name="Schmutz J."/>
            <person name="Baker S.E."/>
            <person name="Ciuffetti L.M."/>
            <person name="Grigoriev I.V."/>
            <person name="Zhong S."/>
            <person name="Turgeon B.G."/>
        </authorList>
    </citation>
    <scope>NUCLEOTIDE SEQUENCE [LARGE SCALE GENOMIC DNA]</scope>
    <source>
        <strain evidence="3">28A</strain>
    </source>
</reference>
<keyword evidence="3" id="KW-1185">Reference proteome</keyword>
<dbReference type="GeneID" id="19402831"/>
<dbReference type="EMBL" id="KB908482">
    <property type="protein sequence ID" value="EOA90602.1"/>
    <property type="molecule type" value="Genomic_DNA"/>
</dbReference>